<evidence type="ECO:0000313" key="3">
    <source>
        <dbReference type="Proteomes" id="UP001155241"/>
    </source>
</evidence>
<dbReference type="GO" id="GO:0005975">
    <property type="term" value="P:carbohydrate metabolic process"/>
    <property type="evidence" value="ECO:0007669"/>
    <property type="project" value="InterPro"/>
</dbReference>
<dbReference type="PANTHER" id="PTHR47561">
    <property type="entry name" value="POLYSACCHARIDE DEACETYLASE FAMILY PROTEIN (AFU_ORTHOLOGUE AFUA_6G05030)"/>
    <property type="match status" value="1"/>
</dbReference>
<evidence type="ECO:0000313" key="2">
    <source>
        <dbReference type="EMBL" id="MCO6044954.1"/>
    </source>
</evidence>
<gene>
    <name evidence="2" type="ORF">NG895_13675</name>
</gene>
<dbReference type="Proteomes" id="UP001155241">
    <property type="component" value="Unassembled WGS sequence"/>
</dbReference>
<dbReference type="CDD" id="cd10941">
    <property type="entry name" value="CE4_PuuE_HpPgdA_like_2"/>
    <property type="match status" value="1"/>
</dbReference>
<dbReference type="AlphaFoldDB" id="A0A9X2JJG2"/>
<dbReference type="NCBIfam" id="TIGR03006">
    <property type="entry name" value="pepcterm_polyde"/>
    <property type="match status" value="1"/>
</dbReference>
<dbReference type="InterPro" id="IPR014344">
    <property type="entry name" value="XrtA_polysacc_deacetyl"/>
</dbReference>
<reference evidence="2" key="1">
    <citation type="submission" date="2022-06" db="EMBL/GenBank/DDBJ databases">
        <title>Aeoliella straminimaris, a novel planctomycete from sediments.</title>
        <authorList>
            <person name="Vitorino I.R."/>
            <person name="Lage O.M."/>
        </authorList>
    </citation>
    <scope>NUCLEOTIDE SEQUENCE</scope>
    <source>
        <strain evidence="2">ICT_H6.2</strain>
    </source>
</reference>
<dbReference type="PROSITE" id="PS51677">
    <property type="entry name" value="NODB"/>
    <property type="match status" value="1"/>
</dbReference>
<dbReference type="InterPro" id="IPR045235">
    <property type="entry name" value="PuuE_HpPgdA-like"/>
</dbReference>
<feature type="domain" description="NodB homology" evidence="1">
    <location>
        <begin position="28"/>
        <end position="285"/>
    </location>
</feature>
<dbReference type="InterPro" id="IPR002509">
    <property type="entry name" value="NODB_dom"/>
</dbReference>
<dbReference type="GO" id="GO:0016810">
    <property type="term" value="F:hydrolase activity, acting on carbon-nitrogen (but not peptide) bonds"/>
    <property type="evidence" value="ECO:0007669"/>
    <property type="project" value="InterPro"/>
</dbReference>
<dbReference type="InterPro" id="IPR011330">
    <property type="entry name" value="Glyco_hydro/deAcase_b/a-brl"/>
</dbReference>
<dbReference type="PANTHER" id="PTHR47561:SF1">
    <property type="entry name" value="POLYSACCHARIDE DEACETYLASE FAMILY PROTEIN (AFU_ORTHOLOGUE AFUA_6G05030)"/>
    <property type="match status" value="1"/>
</dbReference>
<name>A0A9X2JJG2_9BACT</name>
<organism evidence="2 3">
    <name type="scientific">Aeoliella straminimaris</name>
    <dbReference type="NCBI Taxonomy" id="2954799"/>
    <lineage>
        <taxon>Bacteria</taxon>
        <taxon>Pseudomonadati</taxon>
        <taxon>Planctomycetota</taxon>
        <taxon>Planctomycetia</taxon>
        <taxon>Pirellulales</taxon>
        <taxon>Lacipirellulaceae</taxon>
        <taxon>Aeoliella</taxon>
    </lineage>
</organism>
<accession>A0A9X2JJG2</accession>
<dbReference type="SUPFAM" id="SSF88713">
    <property type="entry name" value="Glycoside hydrolase/deacetylase"/>
    <property type="match status" value="1"/>
</dbReference>
<sequence length="285" mass="32216">MPESPPQPEVTHALSFDIEDWFHMVEIDAVADTNKWPEFPSLVERYTDQILATVDQAGVRATFFMLGWVAERYPGMVRRIADAGHELACHSFWHRRVDQLTADEFREDTQRTVDILQQHSGQQVLGYRAPSFSITPGTEWAIDVLLDLGFNYDASLFPARRGHGGYPCEQPAHDFAATPSGRSIRELPMSIGRFGGRRLAFSGGGYLRLLPEWLIQRGFAQFEQQGTPVVVYLHPRDFAADCPRVPMPVHRRFKSYVGLASTQRKLEMLLDKYKFDTCAAVAGVA</sequence>
<comment type="caution">
    <text evidence="2">The sequence shown here is derived from an EMBL/GenBank/DDBJ whole genome shotgun (WGS) entry which is preliminary data.</text>
</comment>
<keyword evidence="3" id="KW-1185">Reference proteome</keyword>
<protein>
    <submittedName>
        <fullName evidence="2">Polysaccharide deacetylase family protein</fullName>
    </submittedName>
</protein>
<dbReference type="RefSeq" id="WP_252853067.1">
    <property type="nucleotide sequence ID" value="NZ_JAMXLR010000048.1"/>
</dbReference>
<proteinExistence type="predicted"/>
<dbReference type="InterPro" id="IPR022560">
    <property type="entry name" value="DUF3473"/>
</dbReference>
<dbReference type="EMBL" id="JAMXLR010000048">
    <property type="protein sequence ID" value="MCO6044954.1"/>
    <property type="molecule type" value="Genomic_DNA"/>
</dbReference>
<evidence type="ECO:0000259" key="1">
    <source>
        <dbReference type="PROSITE" id="PS51677"/>
    </source>
</evidence>
<dbReference type="Pfam" id="PF01522">
    <property type="entry name" value="Polysacc_deac_1"/>
    <property type="match status" value="1"/>
</dbReference>
<dbReference type="Gene3D" id="3.20.20.370">
    <property type="entry name" value="Glycoside hydrolase/deacetylase"/>
    <property type="match status" value="1"/>
</dbReference>
<dbReference type="Pfam" id="PF11959">
    <property type="entry name" value="DUF3473"/>
    <property type="match status" value="1"/>
</dbReference>